<keyword evidence="2" id="KW-1185">Reference proteome</keyword>
<sequence>MVDQPVYTLHYFPFSLYSLMVRFGFVLGESLNPNTAPKLKIRLVNLHREEHLSEPYLTLVNVKGQVPVLTSPALPASSLDGSQSIALWLCKQQPELIPEEHQETISCLMDKLHSLQAISFVVSAKDQQYGLPNEAAALLEKNGLSLKYRRALEINSIFHESTLSSSLDPDNVADAEEGALEFMHDLVEVFKEHNRGGRWIFGDQPTILDAHVTALAIRLMDVDRADLLPEEVQVYARSVIATPEWHRVTSGRPTVWDDSLGKVEDFVAI</sequence>
<name>A0A9P9JN89_9HYPO</name>
<dbReference type="Gene3D" id="1.20.1050.10">
    <property type="match status" value="1"/>
</dbReference>
<dbReference type="SUPFAM" id="SSF47616">
    <property type="entry name" value="GST C-terminal domain-like"/>
    <property type="match status" value="1"/>
</dbReference>
<dbReference type="AlphaFoldDB" id="A0A9P9JN89"/>
<dbReference type="InterPro" id="IPR036249">
    <property type="entry name" value="Thioredoxin-like_sf"/>
</dbReference>
<dbReference type="Gene3D" id="3.40.30.10">
    <property type="entry name" value="Glutaredoxin"/>
    <property type="match status" value="1"/>
</dbReference>
<dbReference type="InterPro" id="IPR036282">
    <property type="entry name" value="Glutathione-S-Trfase_C_sf"/>
</dbReference>
<dbReference type="SUPFAM" id="SSF52833">
    <property type="entry name" value="Thioredoxin-like"/>
    <property type="match status" value="1"/>
</dbReference>
<dbReference type="Proteomes" id="UP000738349">
    <property type="component" value="Unassembled WGS sequence"/>
</dbReference>
<organism evidence="1 2">
    <name type="scientific">Dactylonectria macrodidyma</name>
    <dbReference type="NCBI Taxonomy" id="307937"/>
    <lineage>
        <taxon>Eukaryota</taxon>
        <taxon>Fungi</taxon>
        <taxon>Dikarya</taxon>
        <taxon>Ascomycota</taxon>
        <taxon>Pezizomycotina</taxon>
        <taxon>Sordariomycetes</taxon>
        <taxon>Hypocreomycetidae</taxon>
        <taxon>Hypocreales</taxon>
        <taxon>Nectriaceae</taxon>
        <taxon>Dactylonectria</taxon>
    </lineage>
</organism>
<reference evidence="1" key="1">
    <citation type="journal article" date="2021" name="Nat. Commun.">
        <title>Genetic determinants of endophytism in the Arabidopsis root mycobiome.</title>
        <authorList>
            <person name="Mesny F."/>
            <person name="Miyauchi S."/>
            <person name="Thiergart T."/>
            <person name="Pickel B."/>
            <person name="Atanasova L."/>
            <person name="Karlsson M."/>
            <person name="Huettel B."/>
            <person name="Barry K.W."/>
            <person name="Haridas S."/>
            <person name="Chen C."/>
            <person name="Bauer D."/>
            <person name="Andreopoulos W."/>
            <person name="Pangilinan J."/>
            <person name="LaButti K."/>
            <person name="Riley R."/>
            <person name="Lipzen A."/>
            <person name="Clum A."/>
            <person name="Drula E."/>
            <person name="Henrissat B."/>
            <person name="Kohler A."/>
            <person name="Grigoriev I.V."/>
            <person name="Martin F.M."/>
            <person name="Hacquard S."/>
        </authorList>
    </citation>
    <scope>NUCLEOTIDE SEQUENCE</scope>
    <source>
        <strain evidence="1">MPI-CAGE-AT-0147</strain>
    </source>
</reference>
<gene>
    <name evidence="1" type="ORF">EDB81DRAFT_40988</name>
</gene>
<evidence type="ECO:0008006" key="3">
    <source>
        <dbReference type="Google" id="ProtNLM"/>
    </source>
</evidence>
<comment type="caution">
    <text evidence="1">The sequence shown here is derived from an EMBL/GenBank/DDBJ whole genome shotgun (WGS) entry which is preliminary data.</text>
</comment>
<dbReference type="OrthoDB" id="412788at2759"/>
<evidence type="ECO:0000313" key="2">
    <source>
        <dbReference type="Proteomes" id="UP000738349"/>
    </source>
</evidence>
<accession>A0A9P9JN89</accession>
<evidence type="ECO:0000313" key="1">
    <source>
        <dbReference type="EMBL" id="KAH7176515.1"/>
    </source>
</evidence>
<proteinExistence type="predicted"/>
<dbReference type="EMBL" id="JAGMUV010000001">
    <property type="protein sequence ID" value="KAH7176515.1"/>
    <property type="molecule type" value="Genomic_DNA"/>
</dbReference>
<dbReference type="CDD" id="cd00570">
    <property type="entry name" value="GST_N_family"/>
    <property type="match status" value="1"/>
</dbReference>
<protein>
    <recommendedName>
        <fullName evidence="3">GST N-terminal domain-containing protein</fullName>
    </recommendedName>
</protein>